<dbReference type="PROSITE" id="PS51847">
    <property type="entry name" value="SMP"/>
    <property type="match status" value="1"/>
</dbReference>
<dbReference type="InterPro" id="IPR057349">
    <property type="entry name" value="C2_Mug190_3rd"/>
</dbReference>
<dbReference type="OrthoDB" id="419768at2759"/>
<feature type="compositionally biased region" description="Polar residues" evidence="11">
    <location>
        <begin position="54"/>
        <end position="68"/>
    </location>
</feature>
<name>A0A165IE56_XYLHT</name>
<dbReference type="GeneID" id="28900083"/>
<evidence type="ECO:0000313" key="15">
    <source>
        <dbReference type="EMBL" id="KZF24768.1"/>
    </source>
</evidence>
<evidence type="ECO:0000256" key="11">
    <source>
        <dbReference type="SAM" id="MobiDB-lite"/>
    </source>
</evidence>
<keyword evidence="9" id="KW-0446">Lipid-binding</keyword>
<evidence type="ECO:0000256" key="4">
    <source>
        <dbReference type="ARBA" id="ARBA00022692"/>
    </source>
</evidence>
<feature type="region of interest" description="Disordered" evidence="11">
    <location>
        <begin position="1"/>
        <end position="165"/>
    </location>
</feature>
<evidence type="ECO:0000256" key="12">
    <source>
        <dbReference type="SAM" id="Phobius"/>
    </source>
</evidence>
<feature type="compositionally biased region" description="Acidic residues" evidence="11">
    <location>
        <begin position="469"/>
        <end position="480"/>
    </location>
</feature>
<evidence type="ECO:0000256" key="7">
    <source>
        <dbReference type="ARBA" id="ARBA00022989"/>
    </source>
</evidence>
<dbReference type="PROSITE" id="PS50004">
    <property type="entry name" value="C2"/>
    <property type="match status" value="2"/>
</dbReference>
<evidence type="ECO:0000259" key="14">
    <source>
        <dbReference type="PROSITE" id="PS51847"/>
    </source>
</evidence>
<evidence type="ECO:0000256" key="1">
    <source>
        <dbReference type="ARBA" id="ARBA00004586"/>
    </source>
</evidence>
<dbReference type="GO" id="GO:0005789">
    <property type="term" value="C:endoplasmic reticulum membrane"/>
    <property type="evidence" value="ECO:0007669"/>
    <property type="project" value="UniProtKB-SubCell"/>
</dbReference>
<dbReference type="SUPFAM" id="SSF49562">
    <property type="entry name" value="C2 domain (Calcium/lipid-binding domain, CaLB)"/>
    <property type="match status" value="2"/>
</dbReference>
<dbReference type="GO" id="GO:0008289">
    <property type="term" value="F:lipid binding"/>
    <property type="evidence" value="ECO:0007669"/>
    <property type="project" value="UniProtKB-KW"/>
</dbReference>
<dbReference type="InterPro" id="IPR000008">
    <property type="entry name" value="C2_dom"/>
</dbReference>
<feature type="compositionally biased region" description="Acidic residues" evidence="11">
    <location>
        <begin position="1177"/>
        <end position="1200"/>
    </location>
</feature>
<keyword evidence="7 12" id="KW-1133">Transmembrane helix</keyword>
<keyword evidence="5" id="KW-0677">Repeat</keyword>
<dbReference type="RefSeq" id="XP_018190323.1">
    <property type="nucleotide sequence ID" value="XM_018334946.1"/>
</dbReference>
<evidence type="ECO:0000259" key="13">
    <source>
        <dbReference type="PROSITE" id="PS50004"/>
    </source>
</evidence>
<dbReference type="PANTHER" id="PTHR47348">
    <property type="entry name" value="MEIOTICALLY UP-REGULATED GENE 190 PROTEIN"/>
    <property type="match status" value="1"/>
</dbReference>
<evidence type="ECO:0000256" key="5">
    <source>
        <dbReference type="ARBA" id="ARBA00022737"/>
    </source>
</evidence>
<evidence type="ECO:0008006" key="17">
    <source>
        <dbReference type="Google" id="ProtNLM"/>
    </source>
</evidence>
<feature type="compositionally biased region" description="Polar residues" evidence="11">
    <location>
        <begin position="440"/>
        <end position="452"/>
    </location>
</feature>
<dbReference type="SMART" id="SM00239">
    <property type="entry name" value="C2"/>
    <property type="match status" value="2"/>
</dbReference>
<keyword evidence="16" id="KW-1185">Reference proteome</keyword>
<evidence type="ECO:0000256" key="8">
    <source>
        <dbReference type="ARBA" id="ARBA00023055"/>
    </source>
</evidence>
<sequence length="1317" mass="147132">MSGADDVEAHKSRRKFGGPYSGQHPVPTIQGYEQQRQYRQSLARSNEDADDVTQENGDSLSSPQTSNVGKDASQPAQRTVEPVYQSENKNIPRAAIESDQNNAQGSRDREREKQKSSRGQKTGDTQPDEETPKDTSQAVAGASSQKEKRKVLKHLKRNNAEREVTDPVTHLPVQIHDFTNAELKRVPQNEPSFGSQLWSATGLDAKNKSDEHLSREKESLQETHAGLEMLFPPPDLQETSDELRNTVQHVLTTTIWLAILSSFSLVSMVFLFRIYRTESHGAWRNIEMNNPLVTLVMIVAGIILIGTALSWGLHRFANKKMQGVWESEVWESKRRQGQEQVNTSVPESVEWLNSLVGSIWPLVNPDLFTSLADTLEDVMQASLPKLVRMVSVEDLGQGSEALRILGVKWLPTGAAARSVSLDGQLKSQQSPNDRMIPGASQETIDDSTSTDQGAEGESGGRQNSGRDTPEDEETVAEGMEAEEGDFVNVEIAFAYRARPVSTNLRNKAKNAHLYIAFYLPGGLRFPVWVELRGLVGCVRMRLQLTPDPPFIALSTFTFLGQPKVDLSCVPLTSRGLNIMDLPLISSFVQSSVDAAMAEYVAPKSLTLDLKDMLIGDDFKKDVLSYGVVVVHIKRAMDFKEGDPGFGVLKEGTADPYVSVAWAKFGKPVWSTRLLLNEMKPVWDEMAFVLVGPEEVNAEERLRLQLWDSDRYTADDDLGRIEVDLKTIMKSPKSNGSMWDRTDDFQALDSKESMPGRLEWSIGYYSKTPIQPCQIQHQNAYPEIKSIEQLKEVVSDTAQRKLREASNKDEACELEQIKAQDMKTREDSMIISSPPPDDYPSGIFSIQVHQITGLELEKIKKQRNPKDQQDVEGVAGDLPSSYCNIILNHQTIFQTRTKPKNPKPFFNAGTERFIRNWRNTEVIVAVRDSRVHEDDPLLGIIVLPLGKIFENRSQVNDLYPLAGGLGYGRARISMVFRSVQLQPPKELLGWEYGTLEIRSGIKSKDLPHDLSSLRLSFRTSAGKAKMHSSRSGVLSSHHSDADDTTWNSTHSRRVYLAVRKRYSTCLLISFRRNALGPDKTPAFSILWLKDVPDDEPRTLDLPVYRSSEVRVSRARSNCLSAEELPKPVGYITLSLIFYHGLSAHHISLARSDSSVGVVCEVLETAQQNYDSRPGDGTSSDEDSNEASDNSESDSGDDDNEDGEKQHDIGDRGSTKLDDHKTDSPSFERPSGPSMTSNTHRSKRSENLQASGKRGPIDTIRDYQVHRKQLHHSHRGAMQWRAPRTMAWALTKVKNTGTGVVGGIFKRHGDREPDIETEV</sequence>
<feature type="compositionally biased region" description="Basic residues" evidence="11">
    <location>
        <begin position="147"/>
        <end position="157"/>
    </location>
</feature>
<feature type="compositionally biased region" description="Polar residues" evidence="11">
    <location>
        <begin position="134"/>
        <end position="144"/>
    </location>
</feature>
<dbReference type="CDD" id="cd04041">
    <property type="entry name" value="C2A_fungal"/>
    <property type="match status" value="1"/>
</dbReference>
<feature type="region of interest" description="Disordered" evidence="11">
    <location>
        <begin position="421"/>
        <end position="480"/>
    </location>
</feature>
<keyword evidence="6" id="KW-0256">Endoplasmic reticulum</keyword>
<dbReference type="Pfam" id="PF25669">
    <property type="entry name" value="SMP_MUG190-like"/>
    <property type="match status" value="1"/>
</dbReference>
<dbReference type="InParanoid" id="A0A165IE56"/>
<protein>
    <recommendedName>
        <fullName evidence="17">C2 domain protein</fullName>
    </recommendedName>
</protein>
<dbReference type="OMA" id="WAKFGKV"/>
<feature type="domain" description="C2" evidence="13">
    <location>
        <begin position="823"/>
        <end position="958"/>
    </location>
</feature>
<dbReference type="InterPro" id="IPR037767">
    <property type="entry name" value="C2A_Mug190-like"/>
</dbReference>
<feature type="compositionally biased region" description="Basic and acidic residues" evidence="11">
    <location>
        <begin position="106"/>
        <end position="115"/>
    </location>
</feature>
<evidence type="ECO:0000256" key="9">
    <source>
        <dbReference type="ARBA" id="ARBA00023121"/>
    </source>
</evidence>
<evidence type="ECO:0000256" key="6">
    <source>
        <dbReference type="ARBA" id="ARBA00022824"/>
    </source>
</evidence>
<feature type="region of interest" description="Disordered" evidence="11">
    <location>
        <begin position="1165"/>
        <end position="1257"/>
    </location>
</feature>
<keyword evidence="2" id="KW-0813">Transport</keyword>
<evidence type="ECO:0000256" key="2">
    <source>
        <dbReference type="ARBA" id="ARBA00022448"/>
    </source>
</evidence>
<gene>
    <name evidence="15" type="ORF">L228DRAFT_267074</name>
</gene>
<organism evidence="15 16">
    <name type="scientific">Xylona heveae (strain CBS 132557 / TC161)</name>
    <dbReference type="NCBI Taxonomy" id="1328760"/>
    <lineage>
        <taxon>Eukaryota</taxon>
        <taxon>Fungi</taxon>
        <taxon>Dikarya</taxon>
        <taxon>Ascomycota</taxon>
        <taxon>Pezizomycotina</taxon>
        <taxon>Xylonomycetes</taxon>
        <taxon>Xylonales</taxon>
        <taxon>Xylonaceae</taxon>
        <taxon>Xylona</taxon>
    </lineage>
</organism>
<feature type="domain" description="C2" evidence="13">
    <location>
        <begin position="608"/>
        <end position="739"/>
    </location>
</feature>
<dbReference type="GO" id="GO:0006869">
    <property type="term" value="P:lipid transport"/>
    <property type="evidence" value="ECO:0007669"/>
    <property type="project" value="UniProtKB-KW"/>
</dbReference>
<dbReference type="InterPro" id="IPR035892">
    <property type="entry name" value="C2_domain_sf"/>
</dbReference>
<feature type="transmembrane region" description="Helical" evidence="12">
    <location>
        <begin position="254"/>
        <end position="272"/>
    </location>
</feature>
<dbReference type="STRING" id="1328760.A0A165IE56"/>
<dbReference type="CDD" id="cd21676">
    <property type="entry name" value="SMP_Mug190"/>
    <property type="match status" value="1"/>
</dbReference>
<feature type="transmembrane region" description="Helical" evidence="12">
    <location>
        <begin position="292"/>
        <end position="313"/>
    </location>
</feature>
<keyword evidence="4 12" id="KW-0812">Transmembrane</keyword>
<dbReference type="Pfam" id="PF25331">
    <property type="entry name" value="C2_Mug190_3rd"/>
    <property type="match status" value="1"/>
</dbReference>
<evidence type="ECO:0000313" key="16">
    <source>
        <dbReference type="Proteomes" id="UP000076632"/>
    </source>
</evidence>
<dbReference type="InterPro" id="IPR037765">
    <property type="entry name" value="C2B_Tricalbin"/>
</dbReference>
<accession>A0A165IE56</accession>
<dbReference type="Pfam" id="PF00168">
    <property type="entry name" value="C2"/>
    <property type="match status" value="2"/>
</dbReference>
<keyword evidence="3" id="KW-0597">Phosphoprotein</keyword>
<dbReference type="EMBL" id="KV407456">
    <property type="protein sequence ID" value="KZF24768.1"/>
    <property type="molecule type" value="Genomic_DNA"/>
</dbReference>
<keyword evidence="8" id="KW-0445">Lipid transport</keyword>
<proteinExistence type="predicted"/>
<evidence type="ECO:0000256" key="3">
    <source>
        <dbReference type="ARBA" id="ARBA00022553"/>
    </source>
</evidence>
<dbReference type="GO" id="GO:0061817">
    <property type="term" value="P:endoplasmic reticulum-plasma membrane tethering"/>
    <property type="evidence" value="ECO:0007669"/>
    <property type="project" value="InterPro"/>
</dbReference>
<dbReference type="Proteomes" id="UP000076632">
    <property type="component" value="Unassembled WGS sequence"/>
</dbReference>
<keyword evidence="10 12" id="KW-0472">Membrane</keyword>
<evidence type="ECO:0000256" key="10">
    <source>
        <dbReference type="ARBA" id="ARBA00023136"/>
    </source>
</evidence>
<dbReference type="PANTHER" id="PTHR47348:SF2">
    <property type="entry name" value="MEIOTICALLY UP-REGULATED 190 PROTEIN"/>
    <property type="match status" value="1"/>
</dbReference>
<dbReference type="CDD" id="cd04052">
    <property type="entry name" value="C2B_Tricalbin-like"/>
    <property type="match status" value="1"/>
</dbReference>
<comment type="subcellular location">
    <subcellularLocation>
        <location evidence="1">Endoplasmic reticulum membrane</location>
    </subcellularLocation>
</comment>
<feature type="domain" description="SMP-LTD" evidence="14">
    <location>
        <begin position="345"/>
        <end position="610"/>
    </location>
</feature>
<feature type="compositionally biased region" description="Polar residues" evidence="11">
    <location>
        <begin position="31"/>
        <end position="44"/>
    </location>
</feature>
<reference evidence="15 16" key="1">
    <citation type="journal article" date="2016" name="Fungal Biol.">
        <title>The genome of Xylona heveae provides a window into fungal endophytism.</title>
        <authorList>
            <person name="Gazis R."/>
            <person name="Kuo A."/>
            <person name="Riley R."/>
            <person name="LaButti K."/>
            <person name="Lipzen A."/>
            <person name="Lin J."/>
            <person name="Amirebrahimi M."/>
            <person name="Hesse C.N."/>
            <person name="Spatafora J.W."/>
            <person name="Henrissat B."/>
            <person name="Hainaut M."/>
            <person name="Grigoriev I.V."/>
            <person name="Hibbett D.S."/>
        </authorList>
    </citation>
    <scope>NUCLEOTIDE SEQUENCE [LARGE SCALE GENOMIC DNA]</scope>
    <source>
        <strain evidence="15 16">TC161</strain>
    </source>
</reference>
<dbReference type="Gene3D" id="2.60.40.150">
    <property type="entry name" value="C2 domain"/>
    <property type="match status" value="2"/>
</dbReference>
<dbReference type="InterPro" id="IPR031468">
    <property type="entry name" value="SMP_LBD"/>
</dbReference>
<feature type="compositionally biased region" description="Basic and acidic residues" evidence="11">
    <location>
        <begin position="1201"/>
        <end position="1221"/>
    </location>
</feature>